<dbReference type="EMBL" id="BPLR01019426">
    <property type="protein sequence ID" value="GIX67717.1"/>
    <property type="molecule type" value="Genomic_DNA"/>
</dbReference>
<name>A0AAV4M5I7_CAEEX</name>
<accession>A0AAV4M5I7</accession>
<dbReference type="Proteomes" id="UP001054945">
    <property type="component" value="Unassembled WGS sequence"/>
</dbReference>
<proteinExistence type="predicted"/>
<reference evidence="1 2" key="1">
    <citation type="submission" date="2021-06" db="EMBL/GenBank/DDBJ databases">
        <title>Caerostris extrusa draft genome.</title>
        <authorList>
            <person name="Kono N."/>
            <person name="Arakawa K."/>
        </authorList>
    </citation>
    <scope>NUCLEOTIDE SEQUENCE [LARGE SCALE GENOMIC DNA]</scope>
</reference>
<dbReference type="AlphaFoldDB" id="A0AAV4M5I7"/>
<evidence type="ECO:0000313" key="1">
    <source>
        <dbReference type="EMBL" id="GIX67717.1"/>
    </source>
</evidence>
<sequence>MEFLFREFCNHVYLGQWELARACALALIKTVPHENNKQCLLSTLQNIAKNPHLVRSAWTTVSSPSSFSFYHANYFMTLDARSVNLDLK</sequence>
<organism evidence="1 2">
    <name type="scientific">Caerostris extrusa</name>
    <name type="common">Bark spider</name>
    <name type="synonym">Caerostris bankana</name>
    <dbReference type="NCBI Taxonomy" id="172846"/>
    <lineage>
        <taxon>Eukaryota</taxon>
        <taxon>Metazoa</taxon>
        <taxon>Ecdysozoa</taxon>
        <taxon>Arthropoda</taxon>
        <taxon>Chelicerata</taxon>
        <taxon>Arachnida</taxon>
        <taxon>Araneae</taxon>
        <taxon>Araneomorphae</taxon>
        <taxon>Entelegynae</taxon>
        <taxon>Araneoidea</taxon>
        <taxon>Araneidae</taxon>
        <taxon>Caerostris</taxon>
    </lineage>
</organism>
<comment type="caution">
    <text evidence="1">The sequence shown here is derived from an EMBL/GenBank/DDBJ whole genome shotgun (WGS) entry which is preliminary data.</text>
</comment>
<keyword evidence="2" id="KW-1185">Reference proteome</keyword>
<protein>
    <submittedName>
        <fullName evidence="1">Zinc finger FYVE domain-containing protein 26</fullName>
    </submittedName>
</protein>
<evidence type="ECO:0000313" key="2">
    <source>
        <dbReference type="Proteomes" id="UP001054945"/>
    </source>
</evidence>
<gene>
    <name evidence="1" type="primary">ZFYVE26_2</name>
    <name evidence="1" type="ORF">CEXT_125441</name>
</gene>